<feature type="transmembrane region" description="Helical" evidence="1">
    <location>
        <begin position="35"/>
        <end position="53"/>
    </location>
</feature>
<keyword evidence="1" id="KW-0472">Membrane</keyword>
<organism evidence="2">
    <name type="scientific">marine sediment metagenome</name>
    <dbReference type="NCBI Taxonomy" id="412755"/>
    <lineage>
        <taxon>unclassified sequences</taxon>
        <taxon>metagenomes</taxon>
        <taxon>ecological metagenomes</taxon>
    </lineage>
</organism>
<feature type="transmembrane region" description="Helical" evidence="1">
    <location>
        <begin position="12"/>
        <end position="29"/>
    </location>
</feature>
<proteinExistence type="predicted"/>
<gene>
    <name evidence="2" type="ORF">LCGC14_3092430</name>
</gene>
<dbReference type="EMBL" id="LAZR01066384">
    <property type="protein sequence ID" value="KKK53673.1"/>
    <property type="molecule type" value="Genomic_DNA"/>
</dbReference>
<name>A0A0F8WAL4_9ZZZZ</name>
<accession>A0A0F8WAL4</accession>
<evidence type="ECO:0000256" key="1">
    <source>
        <dbReference type="SAM" id="Phobius"/>
    </source>
</evidence>
<protein>
    <submittedName>
        <fullName evidence="2">Uncharacterized protein</fullName>
    </submittedName>
</protein>
<comment type="caution">
    <text evidence="2">The sequence shown here is derived from an EMBL/GenBank/DDBJ whole genome shotgun (WGS) entry which is preliminary data.</text>
</comment>
<evidence type="ECO:0000313" key="2">
    <source>
        <dbReference type="EMBL" id="KKK53673.1"/>
    </source>
</evidence>
<dbReference type="AlphaFoldDB" id="A0A0F8WAL4"/>
<keyword evidence="1" id="KW-1133">Transmembrane helix</keyword>
<keyword evidence="1" id="KW-0812">Transmembrane</keyword>
<reference evidence="2" key="1">
    <citation type="journal article" date="2015" name="Nature">
        <title>Complex archaea that bridge the gap between prokaryotes and eukaryotes.</title>
        <authorList>
            <person name="Spang A."/>
            <person name="Saw J.H."/>
            <person name="Jorgensen S.L."/>
            <person name="Zaremba-Niedzwiedzka K."/>
            <person name="Martijn J."/>
            <person name="Lind A.E."/>
            <person name="van Eijk R."/>
            <person name="Schleper C."/>
            <person name="Guy L."/>
            <person name="Ettema T.J."/>
        </authorList>
    </citation>
    <scope>NUCLEOTIDE SEQUENCE</scope>
</reference>
<sequence>MTMKELGERLVDGLLLLTIKVTSALLLLIKPRTIFTLGFFGATIYLLIINKPITELLKTIDIALLAFYFGEKSAKYLQNGRNGK</sequence>